<gene>
    <name evidence="1" type="ORF">HNR40_001673</name>
</gene>
<accession>A0A7W8EE43</accession>
<evidence type="ECO:0000313" key="2">
    <source>
        <dbReference type="Proteomes" id="UP000568380"/>
    </source>
</evidence>
<dbReference type="EMBL" id="JACHIN010000002">
    <property type="protein sequence ID" value="MBB5076209.1"/>
    <property type="molecule type" value="Genomic_DNA"/>
</dbReference>
<comment type="caution">
    <text evidence="1">The sequence shown here is derived from an EMBL/GenBank/DDBJ whole genome shotgun (WGS) entry which is preliminary data.</text>
</comment>
<name>A0A7W8EE43_9ACTN</name>
<dbReference type="AlphaFoldDB" id="A0A7W8EE43"/>
<reference evidence="1 2" key="1">
    <citation type="submission" date="2020-08" db="EMBL/GenBank/DDBJ databases">
        <title>Genomic Encyclopedia of Type Strains, Phase IV (KMG-IV): sequencing the most valuable type-strain genomes for metagenomic binning, comparative biology and taxonomic classification.</title>
        <authorList>
            <person name="Goeker M."/>
        </authorList>
    </citation>
    <scope>NUCLEOTIDE SEQUENCE [LARGE SCALE GENOMIC DNA]</scope>
    <source>
        <strain evidence="1 2">DSM 45385</strain>
    </source>
</reference>
<keyword evidence="2" id="KW-1185">Reference proteome</keyword>
<dbReference type="Proteomes" id="UP000568380">
    <property type="component" value="Unassembled WGS sequence"/>
</dbReference>
<dbReference type="RefSeq" id="WP_184959609.1">
    <property type="nucleotide sequence ID" value="NZ_JACHIN010000002.1"/>
</dbReference>
<proteinExistence type="predicted"/>
<organism evidence="1 2">
    <name type="scientific">Nonomuraea endophytica</name>
    <dbReference type="NCBI Taxonomy" id="714136"/>
    <lineage>
        <taxon>Bacteria</taxon>
        <taxon>Bacillati</taxon>
        <taxon>Actinomycetota</taxon>
        <taxon>Actinomycetes</taxon>
        <taxon>Streptosporangiales</taxon>
        <taxon>Streptosporangiaceae</taxon>
        <taxon>Nonomuraea</taxon>
    </lineage>
</organism>
<evidence type="ECO:0000313" key="1">
    <source>
        <dbReference type="EMBL" id="MBB5076209.1"/>
    </source>
</evidence>
<sequence>MSAVHTERSEDEQLELLGWVQEGLSALGVRALLVRRLRLTLAQNRYHPPESEGPVLLAGPITISVDGGYVVRCADTVAVLGEVGETVDYISSLITSASSGGSTESGSASTANHP</sequence>
<protein>
    <submittedName>
        <fullName evidence="1">Uncharacterized protein</fullName>
    </submittedName>
</protein>